<evidence type="ECO:0000256" key="3">
    <source>
        <dbReference type="ARBA" id="ARBA00022801"/>
    </source>
</evidence>
<reference evidence="7" key="1">
    <citation type="submission" date="2016-05" db="EMBL/GenBank/DDBJ databases">
        <title>Comparative genomics of biotechnologically important yeasts.</title>
        <authorList>
            <consortium name="DOE Joint Genome Institute"/>
            <person name="Riley R."/>
            <person name="Haridas S."/>
            <person name="Wolfe K.H."/>
            <person name="Lopes M.R."/>
            <person name="Hittinger C.T."/>
            <person name="Goker M."/>
            <person name="Salamov A."/>
            <person name="Wisecaver J."/>
            <person name="Long T.M."/>
            <person name="Aerts A.L."/>
            <person name="Barry K."/>
            <person name="Choi C."/>
            <person name="Clum A."/>
            <person name="Coughlan A.Y."/>
            <person name="Deshpande S."/>
            <person name="Douglass A.P."/>
            <person name="Hanson S.J."/>
            <person name="Klenk H.-P."/>
            <person name="Labutti K."/>
            <person name="Lapidus A."/>
            <person name="Lindquist E."/>
            <person name="Lipzen A."/>
            <person name="Meier-Kolthoff J.P."/>
            <person name="Ohm R.A."/>
            <person name="Otillar R.P."/>
            <person name="Pangilinan J."/>
            <person name="Peng Y."/>
            <person name="Rokas A."/>
            <person name="Rosa C.A."/>
            <person name="Scheuner C."/>
            <person name="Sibirny A.A."/>
            <person name="Slot J.C."/>
            <person name="Stielow J.B."/>
            <person name="Sun H."/>
            <person name="Kurtzman C.P."/>
            <person name="Blackwell M."/>
            <person name="Grigoriev I.V."/>
            <person name="Jeffries T.W."/>
        </authorList>
    </citation>
    <scope>NUCLEOTIDE SEQUENCE [LARGE SCALE GENOMIC DNA]</scope>
    <source>
        <strain evidence="7">NRRL Y-2460</strain>
    </source>
</reference>
<dbReference type="GO" id="GO:0008234">
    <property type="term" value="F:cysteine-type peptidase activity"/>
    <property type="evidence" value="ECO:0007669"/>
    <property type="project" value="UniProtKB-KW"/>
</dbReference>
<dbReference type="GO" id="GO:0000338">
    <property type="term" value="P:protein deneddylation"/>
    <property type="evidence" value="ECO:0007669"/>
    <property type="project" value="TreeGrafter"/>
</dbReference>
<keyword evidence="2" id="KW-0645">Protease</keyword>
<dbReference type="Gene3D" id="3.40.395.10">
    <property type="entry name" value="Adenoviral Proteinase, Chain A"/>
    <property type="match status" value="1"/>
</dbReference>
<dbReference type="Pfam" id="PF02902">
    <property type="entry name" value="Peptidase_C48"/>
    <property type="match status" value="1"/>
</dbReference>
<evidence type="ECO:0000313" key="7">
    <source>
        <dbReference type="Proteomes" id="UP000094236"/>
    </source>
</evidence>
<protein>
    <recommendedName>
        <fullName evidence="5">Ubiquitin-like protease family profile domain-containing protein</fullName>
    </recommendedName>
</protein>
<dbReference type="GO" id="GO:0006508">
    <property type="term" value="P:proteolysis"/>
    <property type="evidence" value="ECO:0007669"/>
    <property type="project" value="UniProtKB-KW"/>
</dbReference>
<dbReference type="EMBL" id="KV454013">
    <property type="protein sequence ID" value="ODV96057.1"/>
    <property type="molecule type" value="Genomic_DNA"/>
</dbReference>
<proteinExistence type="inferred from homology"/>
<evidence type="ECO:0000256" key="4">
    <source>
        <dbReference type="ARBA" id="ARBA00022807"/>
    </source>
</evidence>
<dbReference type="InterPro" id="IPR038765">
    <property type="entry name" value="Papain-like_cys_pep_sf"/>
</dbReference>
<keyword evidence="4" id="KW-0788">Thiol protease</keyword>
<feature type="domain" description="Ubiquitin-like protease family profile" evidence="5">
    <location>
        <begin position="143"/>
        <end position="318"/>
    </location>
</feature>
<dbReference type="InterPro" id="IPR003653">
    <property type="entry name" value="Peptidase_C48_C"/>
</dbReference>
<dbReference type="InterPro" id="IPR044613">
    <property type="entry name" value="Nep1/2-like"/>
</dbReference>
<name>A0A1E4TWE7_PACTA</name>
<dbReference type="GO" id="GO:0019784">
    <property type="term" value="F:deNEDDylase activity"/>
    <property type="evidence" value="ECO:0007669"/>
    <property type="project" value="InterPro"/>
</dbReference>
<dbReference type="PROSITE" id="PS50600">
    <property type="entry name" value="ULP_PROTEASE"/>
    <property type="match status" value="1"/>
</dbReference>
<evidence type="ECO:0000256" key="2">
    <source>
        <dbReference type="ARBA" id="ARBA00022670"/>
    </source>
</evidence>
<dbReference type="AlphaFoldDB" id="A0A1E4TWE7"/>
<gene>
    <name evidence="6" type="ORF">PACTADRAFT_16230</name>
</gene>
<evidence type="ECO:0000313" key="6">
    <source>
        <dbReference type="EMBL" id="ODV96057.1"/>
    </source>
</evidence>
<dbReference type="STRING" id="669874.A0A1E4TWE7"/>
<dbReference type="PANTHER" id="PTHR46468:SF1">
    <property type="entry name" value="SENTRIN-SPECIFIC PROTEASE 8"/>
    <property type="match status" value="1"/>
</dbReference>
<keyword evidence="7" id="KW-1185">Reference proteome</keyword>
<evidence type="ECO:0000259" key="5">
    <source>
        <dbReference type="PROSITE" id="PS50600"/>
    </source>
</evidence>
<dbReference type="PANTHER" id="PTHR46468">
    <property type="entry name" value="SENTRIN-SPECIFIC PROTEASE 8"/>
    <property type="match status" value="1"/>
</dbReference>
<dbReference type="Proteomes" id="UP000094236">
    <property type="component" value="Unassembled WGS sequence"/>
</dbReference>
<keyword evidence="3" id="KW-0378">Hydrolase</keyword>
<sequence length="366" mass="41921">MIKTVFSKNKGFYIPNGYEDIDEGLESEEENIAPIVTNGFDVLQWPNGFNNLIAGNDVNDESDDQEKEKEVIPTNSKLRTRLSKQERKELRKAKREQRKLGLHKNKNIIGINGSNPKDERQTLKLRYDKGMKVEKSSFLMKETTIYKEDLYTLQVGEWLNDNIITYCYSMLYELQIKPFEKKFNLKDKIVLLTPSMCYLLANSNLLPLELKTILPSNIVQSSFLILPLNDGGSHWSLLVVAVADAKVFAYDSLIGSNEEESKILIKKLNFFFNENYNSSKPAKKHINWDFKYIPIKSAPQQKNEYDCGIFVIALTCVIISKLINAKEKAKIDLSLKEVRDVDTISSRNFIMGSILNELANKGLIND</sequence>
<dbReference type="SUPFAM" id="SSF54001">
    <property type="entry name" value="Cysteine proteinases"/>
    <property type="match status" value="1"/>
</dbReference>
<accession>A0A1E4TWE7</accession>
<dbReference type="OrthoDB" id="5065855at2759"/>
<comment type="similarity">
    <text evidence="1">Belongs to the peptidase C48 family.</text>
</comment>
<organism evidence="6 7">
    <name type="scientific">Pachysolen tannophilus NRRL Y-2460</name>
    <dbReference type="NCBI Taxonomy" id="669874"/>
    <lineage>
        <taxon>Eukaryota</taxon>
        <taxon>Fungi</taxon>
        <taxon>Dikarya</taxon>
        <taxon>Ascomycota</taxon>
        <taxon>Saccharomycotina</taxon>
        <taxon>Pichiomycetes</taxon>
        <taxon>Pachysolenaceae</taxon>
        <taxon>Pachysolen</taxon>
    </lineage>
</organism>
<evidence type="ECO:0000256" key="1">
    <source>
        <dbReference type="ARBA" id="ARBA00005234"/>
    </source>
</evidence>